<name>G0V2S5_TRYCI</name>
<dbReference type="AlphaFoldDB" id="G0V2S5"/>
<organism evidence="1">
    <name type="scientific">Trypanosoma congolense (strain IL3000)</name>
    <dbReference type="NCBI Taxonomy" id="1068625"/>
    <lineage>
        <taxon>Eukaryota</taxon>
        <taxon>Discoba</taxon>
        <taxon>Euglenozoa</taxon>
        <taxon>Kinetoplastea</taxon>
        <taxon>Metakinetoplastina</taxon>
        <taxon>Trypanosomatida</taxon>
        <taxon>Trypanosomatidae</taxon>
        <taxon>Trypanosoma</taxon>
        <taxon>Nannomonas</taxon>
    </lineage>
</organism>
<gene>
    <name evidence="1" type="ORF">TCIL3000_11_14640</name>
</gene>
<evidence type="ECO:0000313" key="1">
    <source>
        <dbReference type="EMBL" id="CCC95947.1"/>
    </source>
</evidence>
<protein>
    <submittedName>
        <fullName evidence="1">Uncharacterized protein</fullName>
    </submittedName>
</protein>
<sequence length="129" mass="14422">MPLRVAESGNVGETVGCPGDGKMCDGRRLNDDVTFGEWCGQYECLIGNNFPFSQGSEWVIMGFQSQNVEFIFIVPFVTVSTTVGRARLLLVGAAARFERNAAKQWWSRRLRLTDRLVWLLLCSSGGIER</sequence>
<accession>G0V2S5</accession>
<reference evidence="1" key="1">
    <citation type="journal article" date="2012" name="Proc. Natl. Acad. Sci. U.S.A.">
        <title>Antigenic diversity is generated by distinct evolutionary mechanisms in African trypanosome species.</title>
        <authorList>
            <person name="Jackson A.P."/>
            <person name="Berry A."/>
            <person name="Aslett M."/>
            <person name="Allison H.C."/>
            <person name="Burton P."/>
            <person name="Vavrova-Anderson J."/>
            <person name="Brown R."/>
            <person name="Browne H."/>
            <person name="Corton N."/>
            <person name="Hauser H."/>
            <person name="Gamble J."/>
            <person name="Gilderthorp R."/>
            <person name="Marcello L."/>
            <person name="McQuillan J."/>
            <person name="Otto T.D."/>
            <person name="Quail M.A."/>
            <person name="Sanders M.J."/>
            <person name="van Tonder A."/>
            <person name="Ginger M.L."/>
            <person name="Field M.C."/>
            <person name="Barry J.D."/>
            <person name="Hertz-Fowler C."/>
            <person name="Berriman M."/>
        </authorList>
    </citation>
    <scope>NUCLEOTIDE SEQUENCE</scope>
    <source>
        <strain evidence="1">IL3000</strain>
    </source>
</reference>
<dbReference type="EMBL" id="HE575324">
    <property type="protein sequence ID" value="CCC95947.1"/>
    <property type="molecule type" value="Genomic_DNA"/>
</dbReference>
<proteinExistence type="predicted"/>